<dbReference type="HOGENOM" id="CLU_316795_0_0_11"/>
<dbReference type="GO" id="GO:0007155">
    <property type="term" value="P:cell adhesion"/>
    <property type="evidence" value="ECO:0007669"/>
    <property type="project" value="InterPro"/>
</dbReference>
<keyword evidence="9" id="KW-1185">Reference proteome</keyword>
<dbReference type="PROSITE" id="PS51470">
    <property type="entry name" value="FG_GAP"/>
    <property type="match status" value="5"/>
</dbReference>
<dbReference type="InterPro" id="IPR000413">
    <property type="entry name" value="Integrin_alpha"/>
</dbReference>
<dbReference type="SMART" id="SM00318">
    <property type="entry name" value="SNc"/>
    <property type="match status" value="1"/>
</dbReference>
<dbReference type="GO" id="GO:0016787">
    <property type="term" value="F:hydrolase activity"/>
    <property type="evidence" value="ECO:0007669"/>
    <property type="project" value="UniProtKB-KW"/>
</dbReference>
<feature type="region of interest" description="Disordered" evidence="5">
    <location>
        <begin position="885"/>
        <end position="920"/>
    </location>
</feature>
<dbReference type="SMART" id="SM00191">
    <property type="entry name" value="Int_alpha"/>
    <property type="match status" value="6"/>
</dbReference>
<dbReference type="AlphaFoldDB" id="R4YYI5"/>
<dbReference type="eggNOG" id="COG5555">
    <property type="taxonomic scope" value="Bacteria"/>
</dbReference>
<keyword evidence="3" id="KW-0378">Hydrolase</keyword>
<dbReference type="Proteomes" id="UP000018291">
    <property type="component" value="Unassembled WGS sequence"/>
</dbReference>
<dbReference type="RefSeq" id="WP_012226538.1">
    <property type="nucleotide sequence ID" value="NZ_HG422565.1"/>
</dbReference>
<dbReference type="PRINTS" id="PR01185">
    <property type="entry name" value="INTEGRINA"/>
</dbReference>
<proteinExistence type="predicted"/>
<dbReference type="InterPro" id="IPR013519">
    <property type="entry name" value="Int_alpha_beta-p"/>
</dbReference>
<accession>R4YYI5</accession>
<sequence>MPSSRNSRIRQASALAKAAVVIAGLAFAVPTLSLALQVAAPTPAGAALQSWNGKVTRVLDGDTLEIDGGGSPQKVIRLAGINTNENHETPKCYADEATARLSSLVNGKQVTLRAQRANSYTKDNRAIRHVFVNGTNVSQLMLKEGYGMPIIFTENNEYDYAADYVTAFWEANRAGVGIHNPNLCGAGPRADFPITMSTNGDADGAEESNLNGEYVRLRNHGTTPFDLTGWQWKDSALEFYNFPSGTQISPGGALTIHTGQGTNTATDQYFGKTSSIFSGIDGAFLLDPQRDMRAFNFWPCVGPCNDTAAPNVEITRLDTAPWGTNDYFDLTNRGTTTVNLQDWRLESYPHIKTIDAPITLAPSATIRVTIGPGTDSQTGLFMNRSAPIFDPEPVGDSALAIDSLGNVVACKAYGKTTCAPHPGKARSERIGADFNGDGWADAALSAPGEDIGSVKNAGAVNVRYGEDPGITPDRPVFGIARLRPQFLSQSGPITGATETNDYFGDVTTSGDFNGDGYDELVIGVPREDVGSQRDAGAIHVLNGGPAGLDARRERSFDQNGPIPGYAESGDRFGAALAAGDFNHDGFDDLAVGVPGENASQGYLALIYGTANGLNDSGSVSIGQYGPVVGVAETGDEFAASLAADDLNADGFDDLAIGAPGEAFGTRTNVGMSHLLMGSANGLTTAGNYAVAQGDGAPGAWAGGERFAASLATGDVTGDGAADLVVGTPGDWVRSQRSAGSATVLHGSPSSRVGTNASVLTQSGALPGGAEANDAVGASVAVGDLDEDGYGDVIVGAPDESFGSSTGAGMVGIAFGAEGGVSGSGSIAQGTAPLTGYGAEWGDHFGAHLEILDRNGDGLADITVGVPGENLGSIVDSGTMHFFDGARNRAGTSPQRPGGSSIAYSQNAFGGGIEPGDAFGS</sequence>
<dbReference type="STRING" id="1229780.BN381_270010"/>
<evidence type="ECO:0000256" key="5">
    <source>
        <dbReference type="SAM" id="MobiDB-lite"/>
    </source>
</evidence>
<evidence type="ECO:0000259" key="6">
    <source>
        <dbReference type="PROSITE" id="PS50830"/>
    </source>
</evidence>
<dbReference type="Pfam" id="PF00565">
    <property type="entry name" value="SNase"/>
    <property type="match status" value="1"/>
</dbReference>
<dbReference type="EMBL" id="CANL01000020">
    <property type="protein sequence ID" value="CCM63639.1"/>
    <property type="molecule type" value="Genomic_DNA"/>
</dbReference>
<dbReference type="SUPFAM" id="SSF74853">
    <property type="entry name" value="Lamin A/C globular tail domain"/>
    <property type="match status" value="1"/>
</dbReference>
<feature type="domain" description="LTD" evidence="7">
    <location>
        <begin position="188"/>
        <end position="350"/>
    </location>
</feature>
<dbReference type="eggNOG" id="COG1525">
    <property type="taxonomic scope" value="Bacteria"/>
</dbReference>
<dbReference type="InterPro" id="IPR036415">
    <property type="entry name" value="Lamin_tail_dom_sf"/>
</dbReference>
<dbReference type="InterPro" id="IPR013517">
    <property type="entry name" value="FG-GAP"/>
</dbReference>
<reference evidence="8 9" key="1">
    <citation type="journal article" date="2013" name="ISME J.">
        <title>Metabolic model for the filamentous 'Candidatus Microthrix parvicella' based on genomic and metagenomic analyses.</title>
        <authorList>
            <person name="Jon McIlroy S."/>
            <person name="Kristiansen R."/>
            <person name="Albertsen M."/>
            <person name="Michael Karst S."/>
            <person name="Rossetti S."/>
            <person name="Lund Nielsen J."/>
            <person name="Tandoi V."/>
            <person name="James Seviour R."/>
            <person name="Nielsen P.H."/>
        </authorList>
    </citation>
    <scope>NUCLEOTIDE SEQUENCE [LARGE SCALE GENOMIC DNA]</scope>
    <source>
        <strain evidence="8 9">RN1</strain>
    </source>
</reference>
<dbReference type="Pfam" id="PF00932">
    <property type="entry name" value="LTD"/>
    <property type="match status" value="2"/>
</dbReference>
<evidence type="ECO:0000259" key="7">
    <source>
        <dbReference type="PROSITE" id="PS51841"/>
    </source>
</evidence>
<keyword evidence="1" id="KW-0732">Signal</keyword>
<dbReference type="Gene3D" id="2.40.50.90">
    <property type="match status" value="1"/>
</dbReference>
<dbReference type="InterPro" id="IPR028994">
    <property type="entry name" value="Integrin_alpha_N"/>
</dbReference>
<comment type="caution">
    <text evidence="8">The sequence shown here is derived from an EMBL/GenBank/DDBJ whole genome shotgun (WGS) entry which is preliminary data.</text>
</comment>
<dbReference type="PROSITE" id="PS51841">
    <property type="entry name" value="LTD"/>
    <property type="match status" value="1"/>
</dbReference>
<evidence type="ECO:0000313" key="9">
    <source>
        <dbReference type="Proteomes" id="UP000018291"/>
    </source>
</evidence>
<evidence type="ECO:0000256" key="4">
    <source>
        <dbReference type="ARBA" id="ARBA00023180"/>
    </source>
</evidence>
<dbReference type="SUPFAM" id="SSF50199">
    <property type="entry name" value="Staphylococcal nuclease"/>
    <property type="match status" value="1"/>
</dbReference>
<name>R4YYI5_9ACTN</name>
<dbReference type="PANTHER" id="PTHR23221">
    <property type="entry name" value="GLYCOSYLPHOSPHATIDYLINOSITOL PHOSPHOLIPASE D"/>
    <property type="match status" value="1"/>
</dbReference>
<feature type="domain" description="TNase-like" evidence="6">
    <location>
        <begin position="49"/>
        <end position="181"/>
    </location>
</feature>
<evidence type="ECO:0000256" key="3">
    <source>
        <dbReference type="ARBA" id="ARBA00022801"/>
    </source>
</evidence>
<dbReference type="GO" id="GO:0008305">
    <property type="term" value="C:integrin complex"/>
    <property type="evidence" value="ECO:0007669"/>
    <property type="project" value="InterPro"/>
</dbReference>
<dbReference type="Gene3D" id="2.60.40.1260">
    <property type="entry name" value="Lamin Tail domain"/>
    <property type="match status" value="1"/>
</dbReference>
<dbReference type="PANTHER" id="PTHR23221:SF7">
    <property type="entry name" value="PHOSPHATIDYLINOSITOL-GLYCAN-SPECIFIC PHOSPHOLIPASE D"/>
    <property type="match status" value="1"/>
</dbReference>
<protein>
    <submittedName>
        <fullName evidence="8">Uncharacterized protein</fullName>
    </submittedName>
</protein>
<dbReference type="InterPro" id="IPR035437">
    <property type="entry name" value="SNase_OB-fold_sf"/>
</dbReference>
<dbReference type="InterPro" id="IPR001322">
    <property type="entry name" value="Lamin_tail_dom"/>
</dbReference>
<dbReference type="Pfam" id="PF01839">
    <property type="entry name" value="FG-GAP"/>
    <property type="match status" value="6"/>
</dbReference>
<dbReference type="OrthoDB" id="344301at2"/>
<evidence type="ECO:0000256" key="2">
    <source>
        <dbReference type="ARBA" id="ARBA00022737"/>
    </source>
</evidence>
<keyword evidence="4" id="KW-0325">Glycoprotein</keyword>
<organism evidence="8 9">
    <name type="scientific">Candidatus Neomicrothrix parvicella RN1</name>
    <dbReference type="NCBI Taxonomy" id="1229780"/>
    <lineage>
        <taxon>Bacteria</taxon>
        <taxon>Bacillati</taxon>
        <taxon>Actinomycetota</taxon>
        <taxon>Acidimicrobiia</taxon>
        <taxon>Acidimicrobiales</taxon>
        <taxon>Microthrixaceae</taxon>
        <taxon>Candidatus Neomicrothrix</taxon>
    </lineage>
</organism>
<evidence type="ECO:0000313" key="8">
    <source>
        <dbReference type="EMBL" id="CCM63639.1"/>
    </source>
</evidence>
<keyword evidence="2" id="KW-0677">Repeat</keyword>
<dbReference type="SUPFAM" id="SSF69318">
    <property type="entry name" value="Integrin alpha N-terminal domain"/>
    <property type="match status" value="2"/>
</dbReference>
<dbReference type="Gene3D" id="2.130.10.130">
    <property type="entry name" value="Integrin alpha, N-terminal"/>
    <property type="match status" value="3"/>
</dbReference>
<dbReference type="InterPro" id="IPR016071">
    <property type="entry name" value="Staphylococal_nuclease_OB-fold"/>
</dbReference>
<evidence type="ECO:0000256" key="1">
    <source>
        <dbReference type="ARBA" id="ARBA00022729"/>
    </source>
</evidence>
<dbReference type="PROSITE" id="PS50830">
    <property type="entry name" value="TNASE_3"/>
    <property type="match status" value="1"/>
</dbReference>
<gene>
    <name evidence="8" type="ORF">BN381_270010</name>
</gene>